<dbReference type="InterPro" id="IPR036188">
    <property type="entry name" value="FAD/NAD-bd_sf"/>
</dbReference>
<dbReference type="GO" id="GO:0071949">
    <property type="term" value="F:FAD binding"/>
    <property type="evidence" value="ECO:0007669"/>
    <property type="project" value="InterPro"/>
</dbReference>
<evidence type="ECO:0000313" key="3">
    <source>
        <dbReference type="Proteomes" id="UP000317036"/>
    </source>
</evidence>
<dbReference type="Proteomes" id="UP000317036">
    <property type="component" value="Unassembled WGS sequence"/>
</dbReference>
<accession>A0A559KAP4</accession>
<organism evidence="2 3">
    <name type="scientific">Paenibacillus cremeus</name>
    <dbReference type="NCBI Taxonomy" id="2163881"/>
    <lineage>
        <taxon>Bacteria</taxon>
        <taxon>Bacillati</taxon>
        <taxon>Bacillota</taxon>
        <taxon>Bacilli</taxon>
        <taxon>Bacillales</taxon>
        <taxon>Paenibacillaceae</taxon>
        <taxon>Paenibacillus</taxon>
    </lineage>
</organism>
<dbReference type="RefSeq" id="WP_144847919.1">
    <property type="nucleotide sequence ID" value="NZ_VNJI01000016.1"/>
</dbReference>
<sequence length="383" mass="41133">MSRILDAAVLGAGIAGSSLAKALADRGWETVVLDRQRFPRHKVCGEFLSPESQQMLTAFGLRDAVQSLQPSSITKIRLILGRGDPLEIPLPGMALGVSRHALDLALHREAASSGAEVQTAATVTAVYPDAEGYTIETKRETGIHTLKARTVIAAWGANRRSGLPGQAPKRESAAKRKTYMGVKSHFSGIEMEPVVELYFFPGGYLGICPVEGGSINAAALVSPKAFGIHEKTILGLIEAAGRSNPRLEQRLAGAVPIPGTQAAVAPVDLARNPVAWDMIPHVGDAAMMLPPLCGDGMSLALRSALRCASFADRYLQGSISLSQWEYEYSQSLVREFQGPLRWGRLLSWLLSSSTLSSPLLSLAQFTPRLTSSLVRATRLKELE</sequence>
<evidence type="ECO:0000313" key="2">
    <source>
        <dbReference type="EMBL" id="TVY09194.1"/>
    </source>
</evidence>
<feature type="domain" description="FAD-binding" evidence="1">
    <location>
        <begin position="6"/>
        <end position="305"/>
    </location>
</feature>
<dbReference type="OrthoDB" id="9806565at2"/>
<dbReference type="PANTHER" id="PTHR42685:SF22">
    <property type="entry name" value="CONDITIONED MEDIUM FACTOR RECEPTOR 1"/>
    <property type="match status" value="1"/>
</dbReference>
<dbReference type="Pfam" id="PF01494">
    <property type="entry name" value="FAD_binding_3"/>
    <property type="match status" value="1"/>
</dbReference>
<dbReference type="InterPro" id="IPR050407">
    <property type="entry name" value="Geranylgeranyl_reductase"/>
</dbReference>
<dbReference type="Gene3D" id="3.50.50.60">
    <property type="entry name" value="FAD/NAD(P)-binding domain"/>
    <property type="match status" value="1"/>
</dbReference>
<dbReference type="InterPro" id="IPR002938">
    <property type="entry name" value="FAD-bd"/>
</dbReference>
<keyword evidence="3" id="KW-1185">Reference proteome</keyword>
<dbReference type="PRINTS" id="PR00420">
    <property type="entry name" value="RNGMNOXGNASE"/>
</dbReference>
<dbReference type="EMBL" id="VNJI01000016">
    <property type="protein sequence ID" value="TVY09194.1"/>
    <property type="molecule type" value="Genomic_DNA"/>
</dbReference>
<gene>
    <name evidence="2" type="ORF">FPZ49_14735</name>
</gene>
<comment type="caution">
    <text evidence="2">The sequence shown here is derived from an EMBL/GenBank/DDBJ whole genome shotgun (WGS) entry which is preliminary data.</text>
</comment>
<reference evidence="2 3" key="1">
    <citation type="submission" date="2019-07" db="EMBL/GenBank/DDBJ databases">
        <authorList>
            <person name="Kim J."/>
        </authorList>
    </citation>
    <scope>NUCLEOTIDE SEQUENCE [LARGE SCALE GENOMIC DNA]</scope>
    <source>
        <strain evidence="2 3">JC52</strain>
    </source>
</reference>
<dbReference type="AlphaFoldDB" id="A0A559KAP4"/>
<evidence type="ECO:0000259" key="1">
    <source>
        <dbReference type="Pfam" id="PF01494"/>
    </source>
</evidence>
<dbReference type="SUPFAM" id="SSF51905">
    <property type="entry name" value="FAD/NAD(P)-binding domain"/>
    <property type="match status" value="1"/>
</dbReference>
<protein>
    <submittedName>
        <fullName evidence="2">NAD(P)/FAD-dependent oxidoreductase</fullName>
    </submittedName>
</protein>
<proteinExistence type="predicted"/>
<name>A0A559KAP4_9BACL</name>
<dbReference type="PANTHER" id="PTHR42685">
    <property type="entry name" value="GERANYLGERANYL DIPHOSPHATE REDUCTASE"/>
    <property type="match status" value="1"/>
</dbReference>